<accession>A0ABU0DXP2</accession>
<proteinExistence type="predicted"/>
<dbReference type="RefSeq" id="WP_307069862.1">
    <property type="nucleotide sequence ID" value="NZ_JAUSUP010000016.1"/>
</dbReference>
<gene>
    <name evidence="1" type="ORF">J2R98_002751</name>
</gene>
<dbReference type="EMBL" id="JAUSUP010000016">
    <property type="protein sequence ID" value="MDQ0352900.1"/>
    <property type="molecule type" value="Genomic_DNA"/>
</dbReference>
<dbReference type="Pfam" id="PF20074">
    <property type="entry name" value="DUF6470"/>
    <property type="match status" value="1"/>
</dbReference>
<dbReference type="Proteomes" id="UP001236723">
    <property type="component" value="Unassembled WGS sequence"/>
</dbReference>
<organism evidence="1 2">
    <name type="scientific">Alkalibacillus filiformis</name>
    <dbReference type="NCBI Taxonomy" id="200990"/>
    <lineage>
        <taxon>Bacteria</taxon>
        <taxon>Bacillati</taxon>
        <taxon>Bacillota</taxon>
        <taxon>Bacilli</taxon>
        <taxon>Bacillales</taxon>
        <taxon>Bacillaceae</taxon>
        <taxon>Alkalibacillus</taxon>
    </lineage>
</organism>
<keyword evidence="2" id="KW-1185">Reference proteome</keyword>
<name>A0ABU0DXP2_9BACI</name>
<evidence type="ECO:0000313" key="1">
    <source>
        <dbReference type="EMBL" id="MDQ0352900.1"/>
    </source>
</evidence>
<comment type="caution">
    <text evidence="1">The sequence shown here is derived from an EMBL/GenBank/DDBJ whole genome shotgun (WGS) entry which is preliminary data.</text>
</comment>
<reference evidence="1 2" key="1">
    <citation type="submission" date="2023-07" db="EMBL/GenBank/DDBJ databases">
        <title>Genomic Encyclopedia of Type Strains, Phase IV (KMG-IV): sequencing the most valuable type-strain genomes for metagenomic binning, comparative biology and taxonomic classification.</title>
        <authorList>
            <person name="Goeker M."/>
        </authorList>
    </citation>
    <scope>NUCLEOTIDE SEQUENCE [LARGE SCALE GENOMIC DNA]</scope>
    <source>
        <strain evidence="1 2">DSM 15448</strain>
    </source>
</reference>
<sequence length="197" mass="22350">MQLPPIQYHIQRGQIAIDQTDGQLQIDQREADLQISQPEADLQITHTPSKLTIDQTAAWRDMGIISIDESISNSANEGMQKAIEGMARRAREGNEMQRIENGGDAIPRIAKRNMPNERQDFTIGFIPSSYFAVDIDYDPGNVEVNAQKNDPIIEARANEPIIDYTPGQLDIYLAQEPYFEIEVDMETFRAQQLDMKI</sequence>
<dbReference type="InterPro" id="IPR045527">
    <property type="entry name" value="DUF6470"/>
</dbReference>
<evidence type="ECO:0000313" key="2">
    <source>
        <dbReference type="Proteomes" id="UP001236723"/>
    </source>
</evidence>
<protein>
    <submittedName>
        <fullName evidence="1">Uncharacterized protein</fullName>
    </submittedName>
</protein>